<dbReference type="NCBIfam" id="TIGR00147">
    <property type="entry name" value="YegS/Rv2252/BmrU family lipid kinase"/>
    <property type="match status" value="1"/>
</dbReference>
<dbReference type="EMBL" id="JAZDDG010000002">
    <property type="protein sequence ID" value="MEE1975360.1"/>
    <property type="molecule type" value="Genomic_DNA"/>
</dbReference>
<dbReference type="InterPro" id="IPR001206">
    <property type="entry name" value="Diacylglycerol_kinase_cat_dom"/>
</dbReference>
<keyword evidence="8" id="KW-0460">Magnesium</keyword>
<accession>A0ABU7IR43</accession>
<keyword evidence="9" id="KW-0443">Lipid metabolism</keyword>
<comment type="cofactor">
    <cofactor evidence="1">
        <name>Mg(2+)</name>
        <dbReference type="ChEBI" id="CHEBI:18420"/>
    </cofactor>
</comment>
<dbReference type="Gene3D" id="2.60.200.40">
    <property type="match status" value="1"/>
</dbReference>
<reference evidence="13 14" key="1">
    <citation type="submission" date="2024-01" db="EMBL/GenBank/DDBJ databases">
        <title>Maribacter spp. originated from different algae showed divergent polysaccharides utilization ability.</title>
        <authorList>
            <person name="Wang H."/>
            <person name="Wu Y."/>
        </authorList>
    </citation>
    <scope>NUCLEOTIDE SEQUENCE [LARGE SCALE GENOMIC DNA]</scope>
    <source>
        <strain evidence="13 14">PR1</strain>
    </source>
</reference>
<keyword evidence="7" id="KW-0067">ATP-binding</keyword>
<dbReference type="Gene3D" id="3.40.50.10330">
    <property type="entry name" value="Probable inorganic polyphosphate/atp-NAD kinase, domain 1"/>
    <property type="match status" value="1"/>
</dbReference>
<evidence type="ECO:0000259" key="12">
    <source>
        <dbReference type="PROSITE" id="PS50146"/>
    </source>
</evidence>
<dbReference type="PANTHER" id="PTHR12358:SF106">
    <property type="entry name" value="LIPID KINASE YEGS"/>
    <property type="match status" value="1"/>
</dbReference>
<keyword evidence="11" id="KW-1208">Phospholipid metabolism</keyword>
<dbReference type="SMART" id="SM00046">
    <property type="entry name" value="DAGKc"/>
    <property type="match status" value="1"/>
</dbReference>
<evidence type="ECO:0000256" key="7">
    <source>
        <dbReference type="ARBA" id="ARBA00022840"/>
    </source>
</evidence>
<organism evidence="13 14">
    <name type="scientific">Maribacter cobaltidurans</name>
    <dbReference type="NCBI Taxonomy" id="1178778"/>
    <lineage>
        <taxon>Bacteria</taxon>
        <taxon>Pseudomonadati</taxon>
        <taxon>Bacteroidota</taxon>
        <taxon>Flavobacteriia</taxon>
        <taxon>Flavobacteriales</taxon>
        <taxon>Flavobacteriaceae</taxon>
        <taxon>Maribacter</taxon>
    </lineage>
</organism>
<name>A0ABU7IR43_9FLAO</name>
<proteinExistence type="predicted"/>
<feature type="domain" description="DAGKc" evidence="12">
    <location>
        <begin position="1"/>
        <end position="129"/>
    </location>
</feature>
<keyword evidence="5" id="KW-0547">Nucleotide-binding</keyword>
<evidence type="ECO:0000256" key="2">
    <source>
        <dbReference type="ARBA" id="ARBA00022516"/>
    </source>
</evidence>
<dbReference type="InterPro" id="IPR050187">
    <property type="entry name" value="Lipid_Phosphate_FormReg"/>
</dbReference>
<sequence length="294" mass="32753">MKKVHFVVNPKAGKGKSKISEEYLLRFFNKYNYKIVVKYSNYKGHAKFLAKESVVEKADIIVACGGDGTINEVASAIVNSHIILGIVPIGSGNGLASNLNIPNDTNKAIALIKKNKTSRIDIGKVNDSYFFSNMGIGFDAAVINSYHLGNRHQLLGYLKSTVKTFFNFKPLQDITLELAGKTKNINPFLFFISNSNMLGYNVSLTRKASLQDGLLDIVLIEHANKLKILWFAFLLFIGQSQIIKGLTYKQVKTLKLHCKNGSYKWLIQQDGEPLVVEKNEIDVEVLPNALEVLV</sequence>
<dbReference type="SUPFAM" id="SSF111331">
    <property type="entry name" value="NAD kinase/diacylglycerol kinase-like"/>
    <property type="match status" value="1"/>
</dbReference>
<dbReference type="GO" id="GO:0016301">
    <property type="term" value="F:kinase activity"/>
    <property type="evidence" value="ECO:0007669"/>
    <property type="project" value="UniProtKB-KW"/>
</dbReference>
<keyword evidence="10" id="KW-0594">Phospholipid biosynthesis</keyword>
<dbReference type="InterPro" id="IPR016064">
    <property type="entry name" value="NAD/diacylglycerol_kinase_sf"/>
</dbReference>
<dbReference type="Proteomes" id="UP001356308">
    <property type="component" value="Unassembled WGS sequence"/>
</dbReference>
<evidence type="ECO:0000256" key="6">
    <source>
        <dbReference type="ARBA" id="ARBA00022777"/>
    </source>
</evidence>
<evidence type="ECO:0000256" key="4">
    <source>
        <dbReference type="ARBA" id="ARBA00022723"/>
    </source>
</evidence>
<evidence type="ECO:0000256" key="5">
    <source>
        <dbReference type="ARBA" id="ARBA00022741"/>
    </source>
</evidence>
<protein>
    <submittedName>
        <fullName evidence="13">Diacylglycerol kinase family protein</fullName>
    </submittedName>
</protein>
<keyword evidence="2" id="KW-0444">Lipid biosynthesis</keyword>
<dbReference type="Pfam" id="PF19279">
    <property type="entry name" value="YegS_C"/>
    <property type="match status" value="1"/>
</dbReference>
<evidence type="ECO:0000313" key="13">
    <source>
        <dbReference type="EMBL" id="MEE1975360.1"/>
    </source>
</evidence>
<dbReference type="PANTHER" id="PTHR12358">
    <property type="entry name" value="SPHINGOSINE KINASE"/>
    <property type="match status" value="1"/>
</dbReference>
<dbReference type="InterPro" id="IPR017438">
    <property type="entry name" value="ATP-NAD_kinase_N"/>
</dbReference>
<evidence type="ECO:0000313" key="14">
    <source>
        <dbReference type="Proteomes" id="UP001356308"/>
    </source>
</evidence>
<keyword evidence="14" id="KW-1185">Reference proteome</keyword>
<keyword evidence="3" id="KW-0808">Transferase</keyword>
<evidence type="ECO:0000256" key="1">
    <source>
        <dbReference type="ARBA" id="ARBA00001946"/>
    </source>
</evidence>
<comment type="caution">
    <text evidence="13">The sequence shown here is derived from an EMBL/GenBank/DDBJ whole genome shotgun (WGS) entry which is preliminary data.</text>
</comment>
<dbReference type="PROSITE" id="PS50146">
    <property type="entry name" value="DAGK"/>
    <property type="match status" value="1"/>
</dbReference>
<evidence type="ECO:0000256" key="11">
    <source>
        <dbReference type="ARBA" id="ARBA00023264"/>
    </source>
</evidence>
<evidence type="ECO:0000256" key="3">
    <source>
        <dbReference type="ARBA" id="ARBA00022679"/>
    </source>
</evidence>
<evidence type="ECO:0000256" key="10">
    <source>
        <dbReference type="ARBA" id="ARBA00023209"/>
    </source>
</evidence>
<gene>
    <name evidence="13" type="ORF">V1I91_04735</name>
</gene>
<dbReference type="RefSeq" id="WP_272650186.1">
    <property type="nucleotide sequence ID" value="NZ_JAZDDG010000002.1"/>
</dbReference>
<evidence type="ECO:0000256" key="8">
    <source>
        <dbReference type="ARBA" id="ARBA00022842"/>
    </source>
</evidence>
<keyword evidence="4" id="KW-0479">Metal-binding</keyword>
<dbReference type="InterPro" id="IPR005218">
    <property type="entry name" value="Diacylglycerol/lipid_kinase"/>
</dbReference>
<keyword evidence="6 13" id="KW-0418">Kinase</keyword>
<dbReference type="InterPro" id="IPR045540">
    <property type="entry name" value="YegS/DAGK_C"/>
</dbReference>
<dbReference type="Pfam" id="PF00781">
    <property type="entry name" value="DAGK_cat"/>
    <property type="match status" value="1"/>
</dbReference>
<evidence type="ECO:0000256" key="9">
    <source>
        <dbReference type="ARBA" id="ARBA00023098"/>
    </source>
</evidence>